<evidence type="ECO:0000313" key="4">
    <source>
        <dbReference type="Proteomes" id="UP000267096"/>
    </source>
</evidence>
<accession>A0A0M3J2Q2</accession>
<dbReference type="Pfam" id="PF00090">
    <property type="entry name" value="TSP_1"/>
    <property type="match status" value="2"/>
</dbReference>
<dbReference type="InterPro" id="IPR000884">
    <property type="entry name" value="TSP1_rpt"/>
</dbReference>
<dbReference type="SUPFAM" id="SSF82895">
    <property type="entry name" value="TSP-1 type 1 repeat"/>
    <property type="match status" value="2"/>
</dbReference>
<evidence type="ECO:0000256" key="2">
    <source>
        <dbReference type="ARBA" id="ARBA00023157"/>
    </source>
</evidence>
<dbReference type="OrthoDB" id="446173at2759"/>
<dbReference type="Gene3D" id="2.20.100.10">
    <property type="entry name" value="Thrombospondin type-1 (TSP1) repeat"/>
    <property type="match status" value="2"/>
</dbReference>
<dbReference type="EMBL" id="UYRR01001915">
    <property type="protein sequence ID" value="VDK19075.1"/>
    <property type="molecule type" value="Genomic_DNA"/>
</dbReference>
<reference evidence="3 4" key="2">
    <citation type="submission" date="2018-11" db="EMBL/GenBank/DDBJ databases">
        <authorList>
            <consortium name="Pathogen Informatics"/>
        </authorList>
    </citation>
    <scope>NUCLEOTIDE SEQUENCE [LARGE SCALE GENOMIC DNA]</scope>
</reference>
<proteinExistence type="predicted"/>
<sequence length="277" mass="30957">MRWDEKDTQQCDIRACAQWTPWGDWSTCDKDCGPGKKTRRRECVTSEGDASSRCEGDAVDHSVCLVQACCQWTTWNDWSSCDRDCGGGRLTRSRMCLRPGTDDSSGCDCAGYDREQMSCNEHHCAPIPYEYEAEPEFPPESVYQPQPVTQPQLQPLPLTTIAPTHLGTQPAVIRKQLIHHHRPTPVYKPGPVIIPVRVPYYIKPVTRTEVGSTAATTGLSCQWSEWWGWNQHAGGDLRRSRACIGDNDCVCYGPAVQEAVCSECAENVECVEACKKK</sequence>
<keyword evidence="1" id="KW-0677">Repeat</keyword>
<protein>
    <submittedName>
        <fullName evidence="5">Properdin (inferred by orthology to a human protein)</fullName>
    </submittedName>
</protein>
<dbReference type="SMART" id="SM00209">
    <property type="entry name" value="TSP1"/>
    <property type="match status" value="2"/>
</dbReference>
<keyword evidence="4" id="KW-1185">Reference proteome</keyword>
<evidence type="ECO:0000256" key="1">
    <source>
        <dbReference type="ARBA" id="ARBA00022737"/>
    </source>
</evidence>
<dbReference type="WBParaSite" id="ASIM_0000181301-mRNA-1">
    <property type="protein sequence ID" value="ASIM_0000181301-mRNA-1"/>
    <property type="gene ID" value="ASIM_0000181301"/>
</dbReference>
<dbReference type="PANTHER" id="PTHR22906">
    <property type="entry name" value="PROPERDIN"/>
    <property type="match status" value="1"/>
</dbReference>
<name>A0A0M3J2Q2_ANISI</name>
<keyword evidence="2" id="KW-1015">Disulfide bond</keyword>
<dbReference type="InterPro" id="IPR052065">
    <property type="entry name" value="Compl_asym_regulator"/>
</dbReference>
<organism evidence="5">
    <name type="scientific">Anisakis simplex</name>
    <name type="common">Herring worm</name>
    <dbReference type="NCBI Taxonomy" id="6269"/>
    <lineage>
        <taxon>Eukaryota</taxon>
        <taxon>Metazoa</taxon>
        <taxon>Ecdysozoa</taxon>
        <taxon>Nematoda</taxon>
        <taxon>Chromadorea</taxon>
        <taxon>Rhabditida</taxon>
        <taxon>Spirurina</taxon>
        <taxon>Ascaridomorpha</taxon>
        <taxon>Ascaridoidea</taxon>
        <taxon>Anisakidae</taxon>
        <taxon>Anisakis</taxon>
        <taxon>Anisakis simplex complex</taxon>
    </lineage>
</organism>
<dbReference type="Proteomes" id="UP000267096">
    <property type="component" value="Unassembled WGS sequence"/>
</dbReference>
<dbReference type="PANTHER" id="PTHR22906:SF21">
    <property type="entry name" value="SEMA DOMAIN-CONTAINING PROTEIN"/>
    <property type="match status" value="1"/>
</dbReference>
<gene>
    <name evidence="3" type="ORF">ASIM_LOCUS1685</name>
</gene>
<evidence type="ECO:0000313" key="5">
    <source>
        <dbReference type="WBParaSite" id="ASIM_0000181301-mRNA-1"/>
    </source>
</evidence>
<dbReference type="PROSITE" id="PS50092">
    <property type="entry name" value="TSP1"/>
    <property type="match status" value="2"/>
</dbReference>
<evidence type="ECO:0000313" key="3">
    <source>
        <dbReference type="EMBL" id="VDK19075.1"/>
    </source>
</evidence>
<dbReference type="AlphaFoldDB" id="A0A0M3J2Q2"/>
<dbReference type="InterPro" id="IPR036383">
    <property type="entry name" value="TSP1_rpt_sf"/>
</dbReference>
<reference evidence="5" key="1">
    <citation type="submission" date="2017-02" db="UniProtKB">
        <authorList>
            <consortium name="WormBaseParasite"/>
        </authorList>
    </citation>
    <scope>IDENTIFICATION</scope>
</reference>